<sequence length="264" mass="28006">MSLTFQISHAELLLLLGLLELPRPFALGPSVLPERPVLEGVLGAAVGSLAARDLLKLPAQPDHLPTPDAGLATLLRTAALADSLMIVASGPPTRLSHISRAGANFVLHSSPAPDIHRFAALPGAGHVIDTMLAMVMPENIPEPVSTEPLMLDGEGLLTAFNALQHDDLDTAARVFQRHGHTPAKVRPLIEMIGPQPTRHALAAIRQLRQPDSEARGAIIVAGRYGGWWVAPASDRDDLLALWPTGGPGLRAKMSEFGAWICEAA</sequence>
<accession>A9WAY4</accession>
<dbReference type="AlphaFoldDB" id="A9WAY4"/>
<name>A9WAY4_CHLAA</name>
<organism evidence="1 2">
    <name type="scientific">Chloroflexus aurantiacus (strain ATCC 29366 / DSM 635 / J-10-fl)</name>
    <dbReference type="NCBI Taxonomy" id="324602"/>
    <lineage>
        <taxon>Bacteria</taxon>
        <taxon>Bacillati</taxon>
        <taxon>Chloroflexota</taxon>
        <taxon>Chloroflexia</taxon>
        <taxon>Chloroflexales</taxon>
        <taxon>Chloroflexineae</taxon>
        <taxon>Chloroflexaceae</taxon>
        <taxon>Chloroflexus</taxon>
    </lineage>
</organism>
<reference evidence="2" key="1">
    <citation type="journal article" date="2011" name="BMC Genomics">
        <title>Complete genome sequence of the filamentous anoxygenic phototrophic bacterium Chloroflexus aurantiacus.</title>
        <authorList>
            <person name="Tang K.H."/>
            <person name="Barry K."/>
            <person name="Chertkov O."/>
            <person name="Dalin E."/>
            <person name="Han C.S."/>
            <person name="Hauser L.J."/>
            <person name="Honchak B.M."/>
            <person name="Karbach L.E."/>
            <person name="Land M.L."/>
            <person name="Lapidus A."/>
            <person name="Larimer F.W."/>
            <person name="Mikhailova N."/>
            <person name="Pitluck S."/>
            <person name="Pierson B.K."/>
            <person name="Blankenship R.E."/>
        </authorList>
    </citation>
    <scope>NUCLEOTIDE SEQUENCE [LARGE SCALE GENOMIC DNA]</scope>
    <source>
        <strain evidence="2">ATCC 29366 / DSM 635 / J-10-fl</strain>
    </source>
</reference>
<dbReference type="EnsemblBacteria" id="ABY34765">
    <property type="protein sequence ID" value="ABY34765"/>
    <property type="gene ID" value="Caur_1546"/>
</dbReference>
<dbReference type="HOGENOM" id="CLU_1052503_0_0_0"/>
<dbReference type="PATRIC" id="fig|324602.8.peg.1772"/>
<gene>
    <name evidence="1" type="ordered locus">Caur_1546</name>
</gene>
<keyword evidence="2" id="KW-1185">Reference proteome</keyword>
<protein>
    <submittedName>
        <fullName evidence="1">Uncharacterized protein</fullName>
    </submittedName>
</protein>
<dbReference type="KEGG" id="cau:Caur_1546"/>
<dbReference type="InParanoid" id="A9WAY4"/>
<evidence type="ECO:0000313" key="2">
    <source>
        <dbReference type="Proteomes" id="UP000002008"/>
    </source>
</evidence>
<dbReference type="Proteomes" id="UP000002008">
    <property type="component" value="Chromosome"/>
</dbReference>
<dbReference type="EMBL" id="CP000909">
    <property type="protein sequence ID" value="ABY34765.1"/>
    <property type="molecule type" value="Genomic_DNA"/>
</dbReference>
<dbReference type="STRING" id="324602.Caur_1546"/>
<proteinExistence type="predicted"/>
<dbReference type="RefSeq" id="WP_012257419.1">
    <property type="nucleotide sequence ID" value="NC_010175.1"/>
</dbReference>
<evidence type="ECO:0000313" key="1">
    <source>
        <dbReference type="EMBL" id="ABY34765.1"/>
    </source>
</evidence>